<proteinExistence type="predicted"/>
<organism evidence="1">
    <name type="scientific">Rhizophora mucronata</name>
    <name type="common">Asiatic mangrove</name>
    <dbReference type="NCBI Taxonomy" id="61149"/>
    <lineage>
        <taxon>Eukaryota</taxon>
        <taxon>Viridiplantae</taxon>
        <taxon>Streptophyta</taxon>
        <taxon>Embryophyta</taxon>
        <taxon>Tracheophyta</taxon>
        <taxon>Spermatophyta</taxon>
        <taxon>Magnoliopsida</taxon>
        <taxon>eudicotyledons</taxon>
        <taxon>Gunneridae</taxon>
        <taxon>Pentapetalae</taxon>
        <taxon>rosids</taxon>
        <taxon>fabids</taxon>
        <taxon>Malpighiales</taxon>
        <taxon>Rhizophoraceae</taxon>
        <taxon>Rhizophora</taxon>
    </lineage>
</organism>
<sequence>MSMLKSACKMV</sequence>
<name>A0A2P2IZ54_RHIMU</name>
<protein>
    <submittedName>
        <fullName evidence="1">Uncharacterized protein</fullName>
    </submittedName>
</protein>
<evidence type="ECO:0000313" key="1">
    <source>
        <dbReference type="EMBL" id="MBW86481.1"/>
    </source>
</evidence>
<accession>A0A2P2IZ54</accession>
<dbReference type="EMBL" id="GGEC01005998">
    <property type="protein sequence ID" value="MBW86481.1"/>
    <property type="molecule type" value="Transcribed_RNA"/>
</dbReference>
<reference evidence="1" key="1">
    <citation type="submission" date="2018-02" db="EMBL/GenBank/DDBJ databases">
        <title>Rhizophora mucronata_Transcriptome.</title>
        <authorList>
            <person name="Meera S.P."/>
            <person name="Sreeshan A."/>
            <person name="Augustine A."/>
        </authorList>
    </citation>
    <scope>NUCLEOTIDE SEQUENCE</scope>
    <source>
        <tissue evidence="1">Leaf</tissue>
    </source>
</reference>